<reference evidence="1 2" key="1">
    <citation type="submission" date="2024-01" db="EMBL/GenBank/DDBJ databases">
        <title>A telomere-to-telomere, gap-free genome of sweet tea (Lithocarpus litseifolius).</title>
        <authorList>
            <person name="Zhou J."/>
        </authorList>
    </citation>
    <scope>NUCLEOTIDE SEQUENCE [LARGE SCALE GENOMIC DNA]</scope>
    <source>
        <strain evidence="1">Zhou-2022a</strain>
        <tissue evidence="1">Leaf</tissue>
    </source>
</reference>
<keyword evidence="2" id="KW-1185">Reference proteome</keyword>
<comment type="caution">
    <text evidence="1">The sequence shown here is derived from an EMBL/GenBank/DDBJ whole genome shotgun (WGS) entry which is preliminary data.</text>
</comment>
<dbReference type="AlphaFoldDB" id="A0AAW2BJE7"/>
<gene>
    <name evidence="1" type="ORF">SO802_034634</name>
</gene>
<dbReference type="EMBL" id="JAZDWU010000012">
    <property type="protein sequence ID" value="KAK9985109.1"/>
    <property type="molecule type" value="Genomic_DNA"/>
</dbReference>
<accession>A0AAW2BJE7</accession>
<sequence>MVSTLCSRARATWSFSTLLSSSALRRRLPLVGAAFCVLNFGLSNLCLSSSLKTVLLQHRAAAARRGEEGFEAKRRRRKH</sequence>
<proteinExistence type="predicted"/>
<dbReference type="Proteomes" id="UP001459277">
    <property type="component" value="Unassembled WGS sequence"/>
</dbReference>
<organism evidence="1 2">
    <name type="scientific">Lithocarpus litseifolius</name>
    <dbReference type="NCBI Taxonomy" id="425828"/>
    <lineage>
        <taxon>Eukaryota</taxon>
        <taxon>Viridiplantae</taxon>
        <taxon>Streptophyta</taxon>
        <taxon>Embryophyta</taxon>
        <taxon>Tracheophyta</taxon>
        <taxon>Spermatophyta</taxon>
        <taxon>Magnoliopsida</taxon>
        <taxon>eudicotyledons</taxon>
        <taxon>Gunneridae</taxon>
        <taxon>Pentapetalae</taxon>
        <taxon>rosids</taxon>
        <taxon>fabids</taxon>
        <taxon>Fagales</taxon>
        <taxon>Fagaceae</taxon>
        <taxon>Lithocarpus</taxon>
    </lineage>
</organism>
<protein>
    <submittedName>
        <fullName evidence="1">Uncharacterized protein</fullName>
    </submittedName>
</protein>
<evidence type="ECO:0000313" key="1">
    <source>
        <dbReference type="EMBL" id="KAK9985109.1"/>
    </source>
</evidence>
<name>A0AAW2BJE7_9ROSI</name>
<evidence type="ECO:0000313" key="2">
    <source>
        <dbReference type="Proteomes" id="UP001459277"/>
    </source>
</evidence>